<evidence type="ECO:0000256" key="1">
    <source>
        <dbReference type="PROSITE-ProRule" id="PRU00259"/>
    </source>
</evidence>
<dbReference type="AlphaFoldDB" id="A0A3S3NT00"/>
<gene>
    <name evidence="2" type="ORF">CKAN_00302100</name>
</gene>
<organism evidence="2 3">
    <name type="scientific">Cinnamomum micranthum f. kanehirae</name>
    <dbReference type="NCBI Taxonomy" id="337451"/>
    <lineage>
        <taxon>Eukaryota</taxon>
        <taxon>Viridiplantae</taxon>
        <taxon>Streptophyta</taxon>
        <taxon>Embryophyta</taxon>
        <taxon>Tracheophyta</taxon>
        <taxon>Spermatophyta</taxon>
        <taxon>Magnoliopsida</taxon>
        <taxon>Magnoliidae</taxon>
        <taxon>Laurales</taxon>
        <taxon>Lauraceae</taxon>
        <taxon>Cinnamomum</taxon>
    </lineage>
</organism>
<dbReference type="PANTHER" id="PTHR45958:SF12">
    <property type="entry name" value="OS01G0948500 PROTEIN"/>
    <property type="match status" value="1"/>
</dbReference>
<dbReference type="Gene3D" id="1.25.10.10">
    <property type="entry name" value="Leucine-rich Repeat Variant"/>
    <property type="match status" value="3"/>
</dbReference>
<comment type="caution">
    <text evidence="2">The sequence shown here is derived from an EMBL/GenBank/DDBJ whole genome shotgun (WGS) entry which is preliminary data.</text>
</comment>
<dbReference type="PROSITE" id="PS50176">
    <property type="entry name" value="ARM_REPEAT"/>
    <property type="match status" value="1"/>
</dbReference>
<dbReference type="Proteomes" id="UP000283530">
    <property type="component" value="Unassembled WGS sequence"/>
</dbReference>
<dbReference type="EMBL" id="QPKB01000001">
    <property type="protein sequence ID" value="RWR74680.1"/>
    <property type="molecule type" value="Genomic_DNA"/>
</dbReference>
<reference evidence="2 3" key="1">
    <citation type="journal article" date="2019" name="Nat. Plants">
        <title>Stout camphor tree genome fills gaps in understanding of flowering plant genome evolution.</title>
        <authorList>
            <person name="Chaw S.M."/>
            <person name="Liu Y.C."/>
            <person name="Wu Y.W."/>
            <person name="Wang H.Y."/>
            <person name="Lin C.I."/>
            <person name="Wu C.S."/>
            <person name="Ke H.M."/>
            <person name="Chang L.Y."/>
            <person name="Hsu C.Y."/>
            <person name="Yang H.T."/>
            <person name="Sudianto E."/>
            <person name="Hsu M.H."/>
            <person name="Wu K.P."/>
            <person name="Wang L.N."/>
            <person name="Leebens-Mack J.H."/>
            <person name="Tsai I.J."/>
        </authorList>
    </citation>
    <scope>NUCLEOTIDE SEQUENCE [LARGE SCALE GENOMIC DNA]</scope>
    <source>
        <strain evidence="3">cv. Chaw 1501</strain>
        <tissue evidence="2">Young leaves</tissue>
    </source>
</reference>
<evidence type="ECO:0000313" key="3">
    <source>
        <dbReference type="Proteomes" id="UP000283530"/>
    </source>
</evidence>
<dbReference type="SUPFAM" id="SSF48371">
    <property type="entry name" value="ARM repeat"/>
    <property type="match status" value="2"/>
</dbReference>
<keyword evidence="3" id="KW-1185">Reference proteome</keyword>
<sequence>MHQGDDDSRSFSTLLSSLLLSLSEISSLAKDSQIEREAMSEFALFVERIAPVITDLKEIEAADAAPIREAVESLENELNRSRNLVRNSDSICSVREIEDVVHDLGRCLGLVLLACLDVSVEFKESIGALHKEMIGVKFDSDASIGSSDRHNNDNEIVECIQNVDVGGNEDLIVLDADDLALHLKKGSDEEFRVALSELRKLIGEGLVENEWIIDKEIVQILLNRLSSSKHNSRLAIILILRSLASKNDDIKTMVCCALTLLCSVQEKMVDVGALSAIARSLTRDVEERREAVGLLLSLSVILRVRQRMGKVQGCIVMLVAMLNGDDPSASQDAEKLLTALSGNTQNALHMAEAGYFKPLVQYLKKGTDMNKILMATALSRMELTDQSRAALGDEGSIQALVKMFNSGKLEAKLSSLGALQNLSTLTENVQRLISSGIVAPLLQLLFSVTSVLMTLREPASAILASVAQSELILINQDVAQQMLSLLSLSSPVIQYHLLRALNSIVSHSSASMVRVKMKESGAVQLLLPFLTVSNTEIRTTALSLLFILSKDMAGELTEQLDEAHLNVITNIISVSTSEKEKAAALGVLSNLPVNNKKATALLIKAHLLPTVVSLLGLHTSTSTPATSCLLESSTGVLVRFTVPWDKKLQRVTAELGVIPLLVKLLSIGSPLTKCKAATSLAQLSQNSLSLSKAKASRWMCVRPSTQAFCEVHDSYCFIKSTFCLVKAGAISPLVHILEGKDREADEAVLDALATLMQDEIWENGSKTIAKVSGVQAIIRVLEVGSVKAQERALWMLERIFRIEAHREQYGESAQVMLIDLAQNGAPTLKSTIAKILAHLQLLQMQSSYF</sequence>
<dbReference type="SMART" id="SM00185">
    <property type="entry name" value="ARM"/>
    <property type="match status" value="10"/>
</dbReference>
<dbReference type="STRING" id="337451.A0A3S3NT00"/>
<proteinExistence type="predicted"/>
<protein>
    <submittedName>
        <fullName evidence="2">U-box domain-containing protein 44-like protein</fullName>
    </submittedName>
</protein>
<dbReference type="InterPro" id="IPR011989">
    <property type="entry name" value="ARM-like"/>
</dbReference>
<accession>A0A3S3NT00</accession>
<dbReference type="InterPro" id="IPR016024">
    <property type="entry name" value="ARM-type_fold"/>
</dbReference>
<dbReference type="OrthoDB" id="1683831at2759"/>
<evidence type="ECO:0000313" key="2">
    <source>
        <dbReference type="EMBL" id="RWR74680.1"/>
    </source>
</evidence>
<dbReference type="InterPro" id="IPR000225">
    <property type="entry name" value="Armadillo"/>
</dbReference>
<feature type="repeat" description="ARM" evidence="1">
    <location>
        <begin position="395"/>
        <end position="437"/>
    </location>
</feature>
<name>A0A3S3NT00_9MAGN</name>
<dbReference type="InterPro" id="IPR052608">
    <property type="entry name" value="U-box_domain_protein"/>
</dbReference>
<dbReference type="PANTHER" id="PTHR45958">
    <property type="entry name" value="RING-TYPE E3 UBIQUITIN TRANSFERASE"/>
    <property type="match status" value="1"/>
</dbReference>